<evidence type="ECO:0000313" key="1">
    <source>
        <dbReference type="EMBL" id="QEM84086.1"/>
    </source>
</evidence>
<dbReference type="OrthoDB" id="6120993at2"/>
<protein>
    <submittedName>
        <fullName evidence="1">Uncharacterized protein</fullName>
    </submittedName>
</protein>
<keyword evidence="2" id="KW-1185">Reference proteome</keyword>
<accession>A0A5C1NLD1</accession>
<gene>
    <name evidence="1" type="ORF">E4T21_12985</name>
</gene>
<dbReference type="EMBL" id="CP038437">
    <property type="protein sequence ID" value="QEM84086.1"/>
    <property type="molecule type" value="Genomic_DNA"/>
</dbReference>
<organism evidence="1 2">
    <name type="scientific">Halomonas binhaiensis</name>
    <dbReference type="NCBI Taxonomy" id="2562282"/>
    <lineage>
        <taxon>Bacteria</taxon>
        <taxon>Pseudomonadati</taxon>
        <taxon>Pseudomonadota</taxon>
        <taxon>Gammaproteobacteria</taxon>
        <taxon>Oceanospirillales</taxon>
        <taxon>Halomonadaceae</taxon>
        <taxon>Halomonas</taxon>
    </lineage>
</organism>
<dbReference type="Proteomes" id="UP000324285">
    <property type="component" value="Chromosome"/>
</dbReference>
<sequence length="123" mass="14315">MPLFLLVLGICVLLFGSVLAILMLARTPRYRTEPSHLLDLFDKALDESLSEGEWNAIINYPIRHDDFLDGVRRRARHIMDEHGRFGRMSRGRPLLDKTGGEELSALRDHLQAHTRLREQREKR</sequence>
<name>A0A5C1NLD1_9GAMM</name>
<proteinExistence type="predicted"/>
<evidence type="ECO:0000313" key="2">
    <source>
        <dbReference type="Proteomes" id="UP000324285"/>
    </source>
</evidence>
<reference evidence="1" key="1">
    <citation type="submission" date="2021-02" db="EMBL/GenBank/DDBJ databases">
        <title>Strain Y2R2, a novel species of the genus Halomonas.</title>
        <authorList>
            <person name="Huang H."/>
        </authorList>
    </citation>
    <scope>NUCLEOTIDE SEQUENCE</scope>
    <source>
        <strain evidence="1">Y2R2</strain>
    </source>
</reference>
<dbReference type="KEGG" id="hbh:E4T21_12985"/>
<dbReference type="AlphaFoldDB" id="A0A5C1NLD1"/>